<dbReference type="RefSeq" id="WP_244874070.1">
    <property type="nucleotide sequence ID" value="NZ_CAJPVI010000043.1"/>
</dbReference>
<name>A0ABM8TQ87_9BURK</name>
<protein>
    <submittedName>
        <fullName evidence="3">Cation efflux system protein CusC</fullName>
    </submittedName>
</protein>
<reference evidence="3 4" key="1">
    <citation type="submission" date="2021-03" db="EMBL/GenBank/DDBJ databases">
        <authorList>
            <person name="Peeters C."/>
        </authorList>
    </citation>
    <scope>NUCLEOTIDE SEQUENCE [LARGE SCALE GENOMIC DNA]</scope>
    <source>
        <strain evidence="3 4">LMG 26411</strain>
    </source>
</reference>
<keyword evidence="2" id="KW-0449">Lipoprotein</keyword>
<comment type="similarity">
    <text evidence="1 2">Belongs to the outer membrane factor (OMF) (TC 1.B.17) family.</text>
</comment>
<dbReference type="SUPFAM" id="SSF56954">
    <property type="entry name" value="Outer membrane efflux proteins (OEP)"/>
    <property type="match status" value="1"/>
</dbReference>
<dbReference type="Pfam" id="PF02321">
    <property type="entry name" value="OEP"/>
    <property type="match status" value="2"/>
</dbReference>
<keyword evidence="2" id="KW-0472">Membrane</keyword>
<dbReference type="PANTHER" id="PTHR30203">
    <property type="entry name" value="OUTER MEMBRANE CATION EFFLUX PROTEIN"/>
    <property type="match status" value="1"/>
</dbReference>
<evidence type="ECO:0000313" key="4">
    <source>
        <dbReference type="Proteomes" id="UP000672657"/>
    </source>
</evidence>
<dbReference type="Gene3D" id="2.20.200.10">
    <property type="entry name" value="Outer membrane efflux proteins (OEP)"/>
    <property type="match status" value="1"/>
</dbReference>
<gene>
    <name evidence="3" type="primary">cusC_1</name>
    <name evidence="3" type="ORF">LMG26411_05777</name>
</gene>
<dbReference type="InterPro" id="IPR010131">
    <property type="entry name" value="MdtP/NodT-like"/>
</dbReference>
<dbReference type="NCBIfam" id="TIGR01845">
    <property type="entry name" value="outer_NodT"/>
    <property type="match status" value="1"/>
</dbReference>
<evidence type="ECO:0000256" key="1">
    <source>
        <dbReference type="ARBA" id="ARBA00007613"/>
    </source>
</evidence>
<dbReference type="InterPro" id="IPR003423">
    <property type="entry name" value="OMP_efflux"/>
</dbReference>
<dbReference type="EMBL" id="CAJPVI010000043">
    <property type="protein sequence ID" value="CAG2157963.1"/>
    <property type="molecule type" value="Genomic_DNA"/>
</dbReference>
<comment type="subcellular location">
    <subcellularLocation>
        <location evidence="2">Cell membrane</location>
        <topology evidence="2">Lipid-anchor</topology>
    </subcellularLocation>
</comment>
<evidence type="ECO:0000313" key="3">
    <source>
        <dbReference type="EMBL" id="CAG2157963.1"/>
    </source>
</evidence>
<evidence type="ECO:0000256" key="2">
    <source>
        <dbReference type="RuleBase" id="RU362097"/>
    </source>
</evidence>
<dbReference type="PANTHER" id="PTHR30203:SF33">
    <property type="entry name" value="BLR4455 PROTEIN"/>
    <property type="match status" value="1"/>
</dbReference>
<dbReference type="Proteomes" id="UP000672657">
    <property type="component" value="Unassembled WGS sequence"/>
</dbReference>
<keyword evidence="4" id="KW-1185">Reference proteome</keyword>
<keyword evidence="2" id="KW-0564">Palmitate</keyword>
<organism evidence="3 4">
    <name type="scientific">Cupriavidus numazuensis</name>
    <dbReference type="NCBI Taxonomy" id="221992"/>
    <lineage>
        <taxon>Bacteria</taxon>
        <taxon>Pseudomonadati</taxon>
        <taxon>Pseudomonadota</taxon>
        <taxon>Betaproteobacteria</taxon>
        <taxon>Burkholderiales</taxon>
        <taxon>Burkholderiaceae</taxon>
        <taxon>Cupriavidus</taxon>
    </lineage>
</organism>
<comment type="caution">
    <text evidence="3">The sequence shown here is derived from an EMBL/GenBank/DDBJ whole genome shotgun (WGS) entry which is preliminary data.</text>
</comment>
<proteinExistence type="inferred from homology"/>
<keyword evidence="2" id="KW-0812">Transmembrane</keyword>
<sequence length="463" mass="48989">MTMRASLFRLVPLAGIALAGIVLPGCALHGDRADRAVTVPAAWSAPQTVTAGDSVDDGWWLSFGNDELDTLVRRARQQSLDLASAVARVQQAQARAAVAGAPLWPELNARADVTREGRLGGDAQVDGPLYGVSLFARYEVDLWGRYRSLHQGALQDLRASRFDRDTVQLTVTAGVADTWLQAQALRERGEIAGRNLDNARRVLRLVEARGRAGAAGQLELAQQRALVAAQERALPALRQQERDARTALAVLLGEPAPPALRTAGLDGLQLPDIGAGTPSTLLARRPDIARAEARLAAADANVAAARAALLPSVNFGVGLGYSGLHLGSLFDGPVYTLAAGLLAPIFDGGRLAGNRDIALAQRTELLADYRAAIVNAFADTEVALSTVAGADAQALAQAEELAQARRAVALSEARYRAGAETLLTLLDSQRTFYAAQDLSVQLRLARLRARVAMYRALGGGWGS</sequence>
<accession>A0ABM8TQ87</accession>
<dbReference type="Gene3D" id="1.20.1600.10">
    <property type="entry name" value="Outer membrane efflux proteins (OEP)"/>
    <property type="match status" value="1"/>
</dbReference>
<keyword evidence="2" id="KW-1134">Transmembrane beta strand</keyword>